<reference evidence="2 3" key="1">
    <citation type="submission" date="2015-07" db="EMBL/GenBank/DDBJ databases">
        <title>Emmonsia species relationships and genome sequence.</title>
        <authorList>
            <consortium name="The Broad Institute Genomics Platform"/>
            <person name="Cuomo C.A."/>
            <person name="Munoz J.F."/>
            <person name="Imamovic A."/>
            <person name="Priest M.E."/>
            <person name="Young S."/>
            <person name="Clay O.K."/>
            <person name="McEwen J.G."/>
        </authorList>
    </citation>
    <scope>NUCLEOTIDE SEQUENCE [LARGE SCALE GENOMIC DNA]</scope>
    <source>
        <strain evidence="2 3">UAMH 9510</strain>
    </source>
</reference>
<dbReference type="EMBL" id="LGRN01000450">
    <property type="protein sequence ID" value="OJD12084.1"/>
    <property type="molecule type" value="Genomic_DNA"/>
</dbReference>
<evidence type="ECO:0000313" key="2">
    <source>
        <dbReference type="EMBL" id="OJD12084.1"/>
    </source>
</evidence>
<dbReference type="VEuPathDB" id="FungiDB:AJ78_07261"/>
<gene>
    <name evidence="2" type="ORF">AJ78_07261</name>
</gene>
<sequence>MESSKSRAAQAPGGSERTYSTPKGPTRDAARYGRTGGKCVAIFGVKGGQFRPSQHKWFLLSSTINQPPPPQDPGKISQTVGQQVGVILFFQPSVGEHCSSSLINALDQQVPDTNHTVYNGLGSVRNDGNNMKALGGQNMITGGGVNIEGIGLERVDFNSSELDFAN</sequence>
<dbReference type="Proteomes" id="UP000182235">
    <property type="component" value="Unassembled WGS sequence"/>
</dbReference>
<comment type="caution">
    <text evidence="2">The sequence shown here is derived from an EMBL/GenBank/DDBJ whole genome shotgun (WGS) entry which is preliminary data.</text>
</comment>
<dbReference type="AlphaFoldDB" id="A0A1J9Q819"/>
<protein>
    <submittedName>
        <fullName evidence="2">Uncharacterized protein</fullName>
    </submittedName>
</protein>
<feature type="region of interest" description="Disordered" evidence="1">
    <location>
        <begin position="1"/>
        <end position="32"/>
    </location>
</feature>
<name>A0A1J9Q819_9EURO</name>
<keyword evidence="3" id="KW-1185">Reference proteome</keyword>
<accession>A0A1J9Q819</accession>
<evidence type="ECO:0000313" key="3">
    <source>
        <dbReference type="Proteomes" id="UP000182235"/>
    </source>
</evidence>
<evidence type="ECO:0000256" key="1">
    <source>
        <dbReference type="SAM" id="MobiDB-lite"/>
    </source>
</evidence>
<proteinExistence type="predicted"/>
<organism evidence="2 3">
    <name type="scientific">Emergomyces pasteurianus Ep9510</name>
    <dbReference type="NCBI Taxonomy" id="1447872"/>
    <lineage>
        <taxon>Eukaryota</taxon>
        <taxon>Fungi</taxon>
        <taxon>Dikarya</taxon>
        <taxon>Ascomycota</taxon>
        <taxon>Pezizomycotina</taxon>
        <taxon>Eurotiomycetes</taxon>
        <taxon>Eurotiomycetidae</taxon>
        <taxon>Onygenales</taxon>
        <taxon>Ajellomycetaceae</taxon>
        <taxon>Emergomyces</taxon>
    </lineage>
</organism>